<sequence length="50" mass="5575">MDHRRPDRYKFQSICELGEKEACVKAAVRKESRLAGGKQASSISLVPIKS</sequence>
<organism evidence="1 2">
    <name type="scientific">Podarcis lilfordi</name>
    <name type="common">Lilford's wall lizard</name>
    <dbReference type="NCBI Taxonomy" id="74358"/>
    <lineage>
        <taxon>Eukaryota</taxon>
        <taxon>Metazoa</taxon>
        <taxon>Chordata</taxon>
        <taxon>Craniata</taxon>
        <taxon>Vertebrata</taxon>
        <taxon>Euteleostomi</taxon>
        <taxon>Lepidosauria</taxon>
        <taxon>Squamata</taxon>
        <taxon>Bifurcata</taxon>
        <taxon>Unidentata</taxon>
        <taxon>Episquamata</taxon>
        <taxon>Laterata</taxon>
        <taxon>Lacertibaenia</taxon>
        <taxon>Lacertidae</taxon>
        <taxon>Podarcis</taxon>
    </lineage>
</organism>
<evidence type="ECO:0000313" key="2">
    <source>
        <dbReference type="Proteomes" id="UP001178461"/>
    </source>
</evidence>
<gene>
    <name evidence="1" type="ORF">PODLI_1B008396</name>
</gene>
<protein>
    <submittedName>
        <fullName evidence="1">Uncharacterized protein</fullName>
    </submittedName>
</protein>
<dbReference type="AlphaFoldDB" id="A0AA35NVR3"/>
<evidence type="ECO:0000313" key="1">
    <source>
        <dbReference type="EMBL" id="CAI5765986.1"/>
    </source>
</evidence>
<proteinExistence type="predicted"/>
<dbReference type="Proteomes" id="UP001178461">
    <property type="component" value="Chromosome 2"/>
</dbReference>
<keyword evidence="2" id="KW-1185">Reference proteome</keyword>
<dbReference type="EMBL" id="OX395127">
    <property type="protein sequence ID" value="CAI5765986.1"/>
    <property type="molecule type" value="Genomic_DNA"/>
</dbReference>
<accession>A0AA35NVR3</accession>
<name>A0AA35NVR3_9SAUR</name>
<reference evidence="1" key="1">
    <citation type="submission" date="2022-12" db="EMBL/GenBank/DDBJ databases">
        <authorList>
            <person name="Alioto T."/>
            <person name="Alioto T."/>
            <person name="Gomez Garrido J."/>
        </authorList>
    </citation>
    <scope>NUCLEOTIDE SEQUENCE</scope>
</reference>